<keyword evidence="3" id="KW-0812">Transmembrane</keyword>
<dbReference type="SUPFAM" id="SSF52540">
    <property type="entry name" value="P-loop containing nucleoside triphosphate hydrolases"/>
    <property type="match status" value="1"/>
</dbReference>
<dbReference type="Pfam" id="PF09548">
    <property type="entry name" value="Spore_III_AB"/>
    <property type="match status" value="1"/>
</dbReference>
<gene>
    <name evidence="5" type="primary">spoIIIAA</name>
    <name evidence="5" type="ORF">MUO15_02075</name>
</gene>
<dbReference type="Pfam" id="PF19568">
    <property type="entry name" value="Spore_III_AA"/>
    <property type="match status" value="1"/>
</dbReference>
<evidence type="ECO:0000259" key="4">
    <source>
        <dbReference type="SMART" id="SM00382"/>
    </source>
</evidence>
<dbReference type="SMART" id="SM00382">
    <property type="entry name" value="AAA"/>
    <property type="match status" value="1"/>
</dbReference>
<dbReference type="NCBIfam" id="TIGR02833">
    <property type="entry name" value="spore_III_AB"/>
    <property type="match status" value="1"/>
</dbReference>
<dbReference type="Proteomes" id="UP000830326">
    <property type="component" value="Chromosome"/>
</dbReference>
<proteinExistence type="predicted"/>
<evidence type="ECO:0000256" key="1">
    <source>
        <dbReference type="ARBA" id="ARBA00022741"/>
    </source>
</evidence>
<dbReference type="InterPro" id="IPR003593">
    <property type="entry name" value="AAA+_ATPase"/>
</dbReference>
<evidence type="ECO:0000313" key="6">
    <source>
        <dbReference type="Proteomes" id="UP000830326"/>
    </source>
</evidence>
<dbReference type="EMBL" id="CP095075">
    <property type="protein sequence ID" value="UOR12338.1"/>
    <property type="molecule type" value="Genomic_DNA"/>
</dbReference>
<feature type="domain" description="AAA+ ATPase" evidence="4">
    <location>
        <begin position="135"/>
        <end position="272"/>
    </location>
</feature>
<evidence type="ECO:0000256" key="3">
    <source>
        <dbReference type="SAM" id="Phobius"/>
    </source>
</evidence>
<evidence type="ECO:0000313" key="5">
    <source>
        <dbReference type="EMBL" id="UOR12338.1"/>
    </source>
</evidence>
<reference evidence="5" key="1">
    <citation type="submission" date="2022-04" db="EMBL/GenBank/DDBJ databases">
        <title>Halobacillus sp. isolated from saltern.</title>
        <authorList>
            <person name="Won M."/>
            <person name="Lee C.-M."/>
            <person name="Woen H.-Y."/>
            <person name="Kwon S.-W."/>
        </authorList>
    </citation>
    <scope>NUCLEOTIDE SEQUENCE</scope>
    <source>
        <strain evidence="5">SSHM10-5</strain>
    </source>
</reference>
<keyword evidence="3" id="KW-1133">Transmembrane helix</keyword>
<keyword evidence="6" id="KW-1185">Reference proteome</keyword>
<dbReference type="RefSeq" id="WP_245033105.1">
    <property type="nucleotide sequence ID" value="NZ_CP095075.1"/>
</dbReference>
<dbReference type="InterPro" id="IPR014217">
    <property type="entry name" value="Spore_III_AA"/>
</dbReference>
<evidence type="ECO:0000256" key="2">
    <source>
        <dbReference type="ARBA" id="ARBA00022840"/>
    </source>
</evidence>
<name>A0ABY4HBS6_9BACI</name>
<sequence>MKEIIRLFPEHYQPLLSNDVDWTSVQEIRLRVHQRLEVLDSTDVHTFPNLQLSQADLTYVLNQISQFSLYRLQDEIKEGFITIEGGHRVGLAGKANTINHDIDTLKHISFMNIRIARPSVNRAEQFLPHLLMRGEWMNTLIIGPPHSGKTTLLRELSKSIGSGTTLKRASKVALIDERSELAACHRGIPQLDVGERTDVMDACPKAEGMMMMIRSMSPDLILVDELGGEKDAEAVREATFTGVKVICSIHGGSLETVMKRRAANGLITDQIFDRYIVLNRLTPHRPSSIRILNAQGAQITSFEGELAMGWIGALIVLTVSTWVGFDIAAKFKKRPGQIRQWKSALQMIEAEMVYGQSSLWEVCERISNQLPTPICEFFSNLLSEKETCTNFAELWETKLQKHGHGNALTKTDSDIVAQFGSTLGQHDLLQQQKQIKLTLHHLDLQLNDAIESSGKHQKVARGMGVLSGLLVIILLI</sequence>
<dbReference type="PANTHER" id="PTHR20953:SF3">
    <property type="entry name" value="P-LOOP CONTAINING NUCLEOSIDE TRIPHOSPHATE HYDROLASES SUPERFAMILY PROTEIN"/>
    <property type="match status" value="1"/>
</dbReference>
<dbReference type="InterPro" id="IPR014198">
    <property type="entry name" value="Spore_III_AB"/>
</dbReference>
<dbReference type="PANTHER" id="PTHR20953">
    <property type="entry name" value="KINASE-RELATED"/>
    <property type="match status" value="1"/>
</dbReference>
<dbReference type="NCBIfam" id="TIGR02858">
    <property type="entry name" value="spore_III_AA"/>
    <property type="match status" value="1"/>
</dbReference>
<organism evidence="5 6">
    <name type="scientific">Halobacillus amylolyticus</name>
    <dbReference type="NCBI Taxonomy" id="2932259"/>
    <lineage>
        <taxon>Bacteria</taxon>
        <taxon>Bacillati</taxon>
        <taxon>Bacillota</taxon>
        <taxon>Bacilli</taxon>
        <taxon>Bacillales</taxon>
        <taxon>Bacillaceae</taxon>
        <taxon>Halobacillus</taxon>
    </lineage>
</organism>
<protein>
    <submittedName>
        <fullName evidence="5">Stage III sporulation protein AA</fullName>
    </submittedName>
</protein>
<keyword evidence="1" id="KW-0547">Nucleotide-binding</keyword>
<keyword evidence="3" id="KW-0472">Membrane</keyword>
<accession>A0ABY4HBS6</accession>
<dbReference type="InterPro" id="IPR027417">
    <property type="entry name" value="P-loop_NTPase"/>
</dbReference>
<keyword evidence="2" id="KW-0067">ATP-binding</keyword>
<dbReference type="Gene3D" id="3.40.50.300">
    <property type="entry name" value="P-loop containing nucleotide triphosphate hydrolases"/>
    <property type="match status" value="1"/>
</dbReference>
<feature type="transmembrane region" description="Helical" evidence="3">
    <location>
        <begin position="307"/>
        <end position="329"/>
    </location>
</feature>
<dbReference type="InterPro" id="IPR045735">
    <property type="entry name" value="Spore_III_AA_AAA+_ATPase"/>
</dbReference>